<dbReference type="PROSITE" id="PS51318">
    <property type="entry name" value="TAT"/>
    <property type="match status" value="1"/>
</dbReference>
<accession>A0ABR9VY34</accession>
<evidence type="ECO:0000256" key="1">
    <source>
        <dbReference type="SAM" id="MobiDB-lite"/>
    </source>
</evidence>
<feature type="compositionally biased region" description="Pro residues" evidence="1">
    <location>
        <begin position="44"/>
        <end position="53"/>
    </location>
</feature>
<organism evidence="3 4">
    <name type="scientific">Brachybacterium epidermidis</name>
    <dbReference type="NCBI Taxonomy" id="2781983"/>
    <lineage>
        <taxon>Bacteria</taxon>
        <taxon>Bacillati</taxon>
        <taxon>Actinomycetota</taxon>
        <taxon>Actinomycetes</taxon>
        <taxon>Micrococcales</taxon>
        <taxon>Dermabacteraceae</taxon>
        <taxon>Brachybacterium</taxon>
    </lineage>
</organism>
<evidence type="ECO:0000259" key="2">
    <source>
        <dbReference type="Pfam" id="PF26366"/>
    </source>
</evidence>
<keyword evidence="4" id="KW-1185">Reference proteome</keyword>
<evidence type="ECO:0000313" key="4">
    <source>
        <dbReference type="Proteomes" id="UP000644727"/>
    </source>
</evidence>
<feature type="region of interest" description="Disordered" evidence="1">
    <location>
        <begin position="1"/>
        <end position="22"/>
    </location>
</feature>
<gene>
    <name evidence="3" type="ORF">IOE58_02405</name>
</gene>
<dbReference type="EMBL" id="JADEYR010000001">
    <property type="protein sequence ID" value="MBE9403097.1"/>
    <property type="molecule type" value="Genomic_DNA"/>
</dbReference>
<feature type="region of interest" description="Disordered" evidence="1">
    <location>
        <begin position="43"/>
        <end position="63"/>
    </location>
</feature>
<feature type="domain" description="DUF8094" evidence="2">
    <location>
        <begin position="59"/>
        <end position="333"/>
    </location>
</feature>
<comment type="caution">
    <text evidence="3">The sequence shown here is derived from an EMBL/GenBank/DDBJ whole genome shotgun (WGS) entry which is preliminary data.</text>
</comment>
<dbReference type="Pfam" id="PF26366">
    <property type="entry name" value="DUF8094"/>
    <property type="match status" value="1"/>
</dbReference>
<proteinExistence type="predicted"/>
<name>A0ABR9VY34_9MICO</name>
<evidence type="ECO:0000313" key="3">
    <source>
        <dbReference type="EMBL" id="MBE9403097.1"/>
    </source>
</evidence>
<protein>
    <recommendedName>
        <fullName evidence="2">DUF8094 domain-containing protein</fullName>
    </recommendedName>
</protein>
<dbReference type="Proteomes" id="UP000644727">
    <property type="component" value="Unassembled WGS sequence"/>
</dbReference>
<dbReference type="InterPro" id="IPR058407">
    <property type="entry name" value="DUF8094"/>
</dbReference>
<sequence length="360" mass="37563">MHAAEPPVSPAPEATPSPLGRRGLLLGTGTLVAGAVLAACASEPEPPAAPPTGPTLAEPTPVTGEGQFETFVAEIHDAVAAADEARDAALLAPRVTGSAAEFRTAAYGMIAKAEEWAADLKHPGKELIVPMTSVGEAFPRVAIALVADSVDEGVPYFMVLQQNDARSPYTTWGWAQQAVGVDMPMVPDQRVGAEPVAADESGLLRTPAEALALYAKVLSDGDGADPDDLLAPNPFQTATHERIQAERAELNAGVEWDEAATIKEVYTVKDGEFAGLRTDDGGAIVMGTLMSTRKVNVKDGATMSYAEDNKYTKLIGKKEFTDTYVRQYGTTVAMYIPPADAGTQIQPIGGTQSALGASGS</sequence>
<dbReference type="InterPro" id="IPR006311">
    <property type="entry name" value="TAT_signal"/>
</dbReference>
<reference evidence="3 4" key="1">
    <citation type="submission" date="2020-10" db="EMBL/GenBank/DDBJ databases">
        <title>Draft genome and description of Brachybacterium epidermidis sp nov.</title>
        <authorList>
            <person name="Boxberger M."/>
            <person name="La Scola B."/>
        </authorList>
    </citation>
    <scope>NUCLEOTIDE SEQUENCE [LARGE SCALE GENOMIC DNA]</scope>
    <source>
        <strain evidence="3 4">Marseille-Q2903</strain>
    </source>
</reference>